<keyword evidence="3" id="KW-1185">Reference proteome</keyword>
<dbReference type="InterPro" id="IPR036397">
    <property type="entry name" value="RNaseH_sf"/>
</dbReference>
<evidence type="ECO:0000259" key="1">
    <source>
        <dbReference type="Pfam" id="PF13456"/>
    </source>
</evidence>
<dbReference type="Pfam" id="PF13456">
    <property type="entry name" value="RVT_3"/>
    <property type="match status" value="1"/>
</dbReference>
<reference evidence="2 3" key="1">
    <citation type="journal article" date="2021" name="Comput. Struct. Biotechnol. J.">
        <title>De novo genome assembly of the potent medicinal plant Rehmannia glutinosa using nanopore technology.</title>
        <authorList>
            <person name="Ma L."/>
            <person name="Dong C."/>
            <person name="Song C."/>
            <person name="Wang X."/>
            <person name="Zheng X."/>
            <person name="Niu Y."/>
            <person name="Chen S."/>
            <person name="Feng W."/>
        </authorList>
    </citation>
    <scope>NUCLEOTIDE SEQUENCE [LARGE SCALE GENOMIC DNA]</scope>
    <source>
        <strain evidence="2">DH-2019</strain>
    </source>
</reference>
<dbReference type="InterPro" id="IPR002156">
    <property type="entry name" value="RNaseH_domain"/>
</dbReference>
<evidence type="ECO:0000313" key="3">
    <source>
        <dbReference type="Proteomes" id="UP001318860"/>
    </source>
</evidence>
<dbReference type="InterPro" id="IPR012337">
    <property type="entry name" value="RNaseH-like_sf"/>
</dbReference>
<dbReference type="InterPro" id="IPR044730">
    <property type="entry name" value="RNase_H-like_dom_plant"/>
</dbReference>
<dbReference type="EMBL" id="JABTTQ020002405">
    <property type="protein sequence ID" value="KAK6124400.1"/>
    <property type="molecule type" value="Genomic_DNA"/>
</dbReference>
<dbReference type="PANTHER" id="PTHR47723">
    <property type="entry name" value="OS05G0353850 PROTEIN"/>
    <property type="match status" value="1"/>
</dbReference>
<organism evidence="2 3">
    <name type="scientific">Rehmannia glutinosa</name>
    <name type="common">Chinese foxglove</name>
    <dbReference type="NCBI Taxonomy" id="99300"/>
    <lineage>
        <taxon>Eukaryota</taxon>
        <taxon>Viridiplantae</taxon>
        <taxon>Streptophyta</taxon>
        <taxon>Embryophyta</taxon>
        <taxon>Tracheophyta</taxon>
        <taxon>Spermatophyta</taxon>
        <taxon>Magnoliopsida</taxon>
        <taxon>eudicotyledons</taxon>
        <taxon>Gunneridae</taxon>
        <taxon>Pentapetalae</taxon>
        <taxon>asterids</taxon>
        <taxon>lamiids</taxon>
        <taxon>Lamiales</taxon>
        <taxon>Orobanchaceae</taxon>
        <taxon>Rehmannieae</taxon>
        <taxon>Rehmannia</taxon>
    </lineage>
</organism>
<name>A0ABR0UNX5_REHGL</name>
<dbReference type="Gene3D" id="3.30.420.10">
    <property type="entry name" value="Ribonuclease H-like superfamily/Ribonuclease H"/>
    <property type="match status" value="1"/>
</dbReference>
<dbReference type="PANTHER" id="PTHR47723:SF19">
    <property type="entry name" value="POLYNUCLEOTIDYL TRANSFERASE, RIBONUCLEASE H-LIKE SUPERFAMILY PROTEIN"/>
    <property type="match status" value="1"/>
</dbReference>
<dbReference type="InterPro" id="IPR053151">
    <property type="entry name" value="RNase_H-like"/>
</dbReference>
<dbReference type="CDD" id="cd06222">
    <property type="entry name" value="RNase_H_like"/>
    <property type="match status" value="1"/>
</dbReference>
<proteinExistence type="predicted"/>
<protein>
    <recommendedName>
        <fullName evidence="1">RNase H type-1 domain-containing protein</fullName>
    </recommendedName>
</protein>
<comment type="caution">
    <text evidence="2">The sequence shown here is derived from an EMBL/GenBank/DDBJ whole genome shotgun (WGS) entry which is preliminary data.</text>
</comment>
<gene>
    <name evidence="2" type="ORF">DH2020_041893</name>
</gene>
<feature type="domain" description="RNase H type-1" evidence="1">
    <location>
        <begin position="45"/>
        <end position="164"/>
    </location>
</feature>
<dbReference type="Proteomes" id="UP001318860">
    <property type="component" value="Unassembled WGS sequence"/>
</dbReference>
<sequence length="204" mass="23289">MNAPKQRLCLHELENPKSCFPLLGSKYKWTAQISWSPGIGWHKINIDGAKKSTVVHGGVGGVLRDWNGDIKWAYADSIPNCNDSLLAEVFALYKMLLLLNVEDTPKIWIETDSMTLLNTLNHNLLGNWRIQHLLIHIRSLLIPFEVHISHIFRKGNQVADLLANIGFSTQSYNFYTSNNIPRRILGMARVDQPGIPNFRIRYRS</sequence>
<evidence type="ECO:0000313" key="2">
    <source>
        <dbReference type="EMBL" id="KAK6124400.1"/>
    </source>
</evidence>
<accession>A0ABR0UNX5</accession>
<dbReference type="SUPFAM" id="SSF53098">
    <property type="entry name" value="Ribonuclease H-like"/>
    <property type="match status" value="1"/>
</dbReference>